<dbReference type="InterPro" id="IPR052918">
    <property type="entry name" value="Motility_Chemotaxis_Reg"/>
</dbReference>
<feature type="chain" id="PRO_5046116535" evidence="1">
    <location>
        <begin position="28"/>
        <end position="570"/>
    </location>
</feature>
<dbReference type="InterPro" id="IPR026444">
    <property type="entry name" value="Secre_tail"/>
</dbReference>
<dbReference type="NCBIfam" id="TIGR04183">
    <property type="entry name" value="Por_Secre_tail"/>
    <property type="match status" value="1"/>
</dbReference>
<dbReference type="Pfam" id="PF18962">
    <property type="entry name" value="Por_Secre_tail"/>
    <property type="match status" value="1"/>
</dbReference>
<evidence type="ECO:0000313" key="3">
    <source>
        <dbReference type="EMBL" id="MDO7873364.1"/>
    </source>
</evidence>
<evidence type="ECO:0000313" key="4">
    <source>
        <dbReference type="Proteomes" id="UP001176429"/>
    </source>
</evidence>
<evidence type="ECO:0000259" key="2">
    <source>
        <dbReference type="Pfam" id="PF18962"/>
    </source>
</evidence>
<proteinExistence type="predicted"/>
<name>A0ABT9B540_9BACT</name>
<comment type="caution">
    <text evidence="3">The sequence shown here is derived from an EMBL/GenBank/DDBJ whole genome shotgun (WGS) entry which is preliminary data.</text>
</comment>
<feature type="signal peptide" evidence="1">
    <location>
        <begin position="1"/>
        <end position="27"/>
    </location>
</feature>
<keyword evidence="4" id="KW-1185">Reference proteome</keyword>
<organism evidence="3 4">
    <name type="scientific">Hymenobacter aranciens</name>
    <dbReference type="NCBI Taxonomy" id="3063996"/>
    <lineage>
        <taxon>Bacteria</taxon>
        <taxon>Pseudomonadati</taxon>
        <taxon>Bacteroidota</taxon>
        <taxon>Cytophagia</taxon>
        <taxon>Cytophagales</taxon>
        <taxon>Hymenobacteraceae</taxon>
        <taxon>Hymenobacter</taxon>
    </lineage>
</organism>
<sequence>MPRPFTVVHAAVLLLLMGLLATPAARAQAPAWGAVSTIDNAPARIYASATDAAGNVFVTGAFSGVARLGSITLTSSGDSDIFVAKWSPATGRYVWAQRAGGVGLDDARAIAVAGNAVYVTGIYRDAATFGTTQLPGSINNNAFVCKLVDAGTSGSFSWAHWMGGTGNRVTLAEALAVVGTSVYVGGRFSNAIITFSGLALQNANEGNYDGFVAKLTDAGATASFTWAERLGGPDDDRVRALAVAGNALYVAGAFDGAMRGGIFPTLVGPLNNTEGFVGKLTDQGPRATSEWERSLGGSGVDEVTALTTQGVAVYLTGYYTSPSLDAFPFTLRNSSSPSSNLLVVRLQEAGGSPIFTWVQSSAGTGDELGHAIAVRGNSVYVAGSFDGSATTWGASTLVTAGQRDVLVMRLTEAPGQAAFDWAVAAGGSGSDSPATLALSGTQVLVAGSVASPAAFGSTSVIGASAGAPVGFLASLTDLTLGTRPATAAALTIYPNPAHARTTVPLPALVTASPARLTLLDALGRAVRTETVALAASATRHALDLAGLAPGLYLVRLTANGTTATQRLVVE</sequence>
<feature type="domain" description="Secretion system C-terminal sorting" evidence="2">
    <location>
        <begin position="492"/>
        <end position="569"/>
    </location>
</feature>
<dbReference type="RefSeq" id="WP_305004679.1">
    <property type="nucleotide sequence ID" value="NZ_JAUQSY010000001.1"/>
</dbReference>
<gene>
    <name evidence="3" type="ORF">Q5H93_01380</name>
</gene>
<dbReference type="EMBL" id="JAUQSY010000001">
    <property type="protein sequence ID" value="MDO7873364.1"/>
    <property type="molecule type" value="Genomic_DNA"/>
</dbReference>
<dbReference type="Proteomes" id="UP001176429">
    <property type="component" value="Unassembled WGS sequence"/>
</dbReference>
<keyword evidence="1" id="KW-0732">Signal</keyword>
<dbReference type="PANTHER" id="PTHR35580">
    <property type="entry name" value="CELL SURFACE GLYCOPROTEIN (S-LAYER PROTEIN)-LIKE PROTEIN"/>
    <property type="match status" value="1"/>
</dbReference>
<dbReference type="PANTHER" id="PTHR35580:SF1">
    <property type="entry name" value="PHYTASE-LIKE DOMAIN-CONTAINING PROTEIN"/>
    <property type="match status" value="1"/>
</dbReference>
<evidence type="ECO:0000256" key="1">
    <source>
        <dbReference type="SAM" id="SignalP"/>
    </source>
</evidence>
<accession>A0ABT9B540</accession>
<reference evidence="3" key="1">
    <citation type="submission" date="2023-07" db="EMBL/GenBank/DDBJ databases">
        <authorList>
            <person name="Kim M.K."/>
        </authorList>
    </citation>
    <scope>NUCLEOTIDE SEQUENCE</scope>
    <source>
        <strain evidence="3">ASUV-10-1</strain>
    </source>
</reference>
<protein>
    <submittedName>
        <fullName evidence="3">T9SS type A sorting domain-containing protein</fullName>
    </submittedName>
</protein>